<dbReference type="EMBL" id="CP097320">
    <property type="protein sequence ID" value="UQX12907.1"/>
    <property type="molecule type" value="Genomic_DNA"/>
</dbReference>
<dbReference type="InterPro" id="IPR032877">
    <property type="entry name" value="Transposase_HTH"/>
</dbReference>
<dbReference type="PANTHER" id="PTHR33498">
    <property type="entry name" value="TRANSPOSASE FOR INSERTION SEQUENCE ELEMENT IS1557"/>
    <property type="match status" value="1"/>
</dbReference>
<dbReference type="RefSeq" id="WP_249763296.1">
    <property type="nucleotide sequence ID" value="NZ_CP097320.1"/>
</dbReference>
<evidence type="ECO:0000259" key="3">
    <source>
        <dbReference type="Pfam" id="PF14690"/>
    </source>
</evidence>
<dbReference type="NCBIfam" id="NF033550">
    <property type="entry name" value="transpos_ISL3"/>
    <property type="match status" value="1"/>
</dbReference>
<feature type="domain" description="Transposase IS204/IS1001/IS1096/IS1165 DDE" evidence="1">
    <location>
        <begin position="182"/>
        <end position="446"/>
    </location>
</feature>
<evidence type="ECO:0000313" key="7">
    <source>
        <dbReference type="EMBL" id="UQX13324.1"/>
    </source>
</evidence>
<evidence type="ECO:0000259" key="2">
    <source>
        <dbReference type="Pfam" id="PF13542"/>
    </source>
</evidence>
<feature type="domain" description="Transposase IS204/IS1001/IS1096/IS1165 zinc-finger" evidence="3">
    <location>
        <begin position="64"/>
        <end position="107"/>
    </location>
</feature>
<dbReference type="InterPro" id="IPR047951">
    <property type="entry name" value="Transpos_ISL3"/>
</dbReference>
<dbReference type="EMBL" id="CP097320">
    <property type="protein sequence ID" value="UQX13226.1"/>
    <property type="molecule type" value="Genomic_DNA"/>
</dbReference>
<keyword evidence="8" id="KW-1185">Reference proteome</keyword>
<reference evidence="5" key="1">
    <citation type="submission" date="2022-05" db="EMBL/GenBank/DDBJ databases">
        <title>A methanotrophic Mycobacterium dominates a cave microbial ecosystem.</title>
        <authorList>
            <person name="Van Spanning R.J.M."/>
            <person name="Guan Q."/>
            <person name="Melkonian C."/>
            <person name="Gallant J."/>
            <person name="Polerecky L."/>
            <person name="Flot J.-F."/>
            <person name="Brandt B.W."/>
            <person name="Braster M."/>
            <person name="Iturbe Espinoza P."/>
            <person name="Aerts J."/>
            <person name="Meima-Franke M."/>
            <person name="Piersma S.R."/>
            <person name="Bunduc C."/>
            <person name="Ummels R."/>
            <person name="Pain A."/>
            <person name="Fleming E.J."/>
            <person name="van der Wel N."/>
            <person name="Gherman V.D."/>
            <person name="Sarbu S.M."/>
            <person name="Bodelier P.L.E."/>
            <person name="Bitter W."/>
        </authorList>
    </citation>
    <scope>NUCLEOTIDE SEQUENCE</scope>
    <source>
        <strain evidence="5">Sulfur Cave</strain>
    </source>
</reference>
<evidence type="ECO:0000313" key="4">
    <source>
        <dbReference type="EMBL" id="UQX12907.1"/>
    </source>
</evidence>
<sequence>MHKEALGLPKSEVANYSGEGRKPRAVIDGTTLLFGLPGVQVERVERWADGTRVVHVVTASETAAACPSCGVVSTSVKERVSASPRDIPYGEDRIMLRWNKTRWRCREDYCEKSSFTEAIAQVPPRARTTGRLRAAIGKAIGDAARSVAEVASAHQVSWPTAHRAFVAHAEALLAEPEPVRVLGIDETRRGKPRWQRCATTGRWVRVDPWDTGFVDVAGDQGLLGQREGRTGAAVIDWLRERSEEFRAGIEFVAIDPAAVYAAAIRTPGLLPNATLVVDHFHLVKLGNDALTKVRRRVTWDLRDRRGRTLDPEWANRRRLLRARERLSDKSFAKMWNAILAEDNTGQILSAWIAKEELRTLLSTVRVGGDPHLTRHRLHRFLCWCIDSQIPELLTLATTVDTWWSEINAFITTGITNAATEGYNRLVKQVKRAACGFRNTENSARRIRFHCTRRQRAATQTSC</sequence>
<dbReference type="PANTHER" id="PTHR33498:SF1">
    <property type="entry name" value="TRANSPOSASE FOR INSERTION SEQUENCE ELEMENT IS1557"/>
    <property type="match status" value="1"/>
</dbReference>
<protein>
    <submittedName>
        <fullName evidence="5">ISL3 family transposase</fullName>
    </submittedName>
</protein>
<dbReference type="EMBL" id="CP097320">
    <property type="protein sequence ID" value="UQX13135.1"/>
    <property type="molecule type" value="Genomic_DNA"/>
</dbReference>
<evidence type="ECO:0000313" key="5">
    <source>
        <dbReference type="EMBL" id="UQX13135.1"/>
    </source>
</evidence>
<dbReference type="Proteomes" id="UP001056610">
    <property type="component" value="Chromosome"/>
</dbReference>
<dbReference type="Pfam" id="PF13542">
    <property type="entry name" value="HTH_Tnp_ISL3"/>
    <property type="match status" value="1"/>
</dbReference>
<dbReference type="Pfam" id="PF01610">
    <property type="entry name" value="DDE_Tnp_ISL3"/>
    <property type="match status" value="1"/>
</dbReference>
<dbReference type="InterPro" id="IPR002560">
    <property type="entry name" value="Transposase_DDE"/>
</dbReference>
<evidence type="ECO:0000313" key="8">
    <source>
        <dbReference type="Proteomes" id="UP001056610"/>
    </source>
</evidence>
<dbReference type="InterPro" id="IPR029261">
    <property type="entry name" value="Transposase_Znf"/>
</dbReference>
<evidence type="ECO:0000259" key="1">
    <source>
        <dbReference type="Pfam" id="PF01610"/>
    </source>
</evidence>
<evidence type="ECO:0000313" key="6">
    <source>
        <dbReference type="EMBL" id="UQX13226.1"/>
    </source>
</evidence>
<proteinExistence type="predicted"/>
<feature type="domain" description="Transposase IS204/IS1001/IS1096/IS1165 helix-turn-helix" evidence="2">
    <location>
        <begin position="121"/>
        <end position="168"/>
    </location>
</feature>
<organism evidence="5 8">
    <name type="scientific">Candidatus Mycobacterium methanotrophicum</name>
    <dbReference type="NCBI Taxonomy" id="2943498"/>
    <lineage>
        <taxon>Bacteria</taxon>
        <taxon>Bacillati</taxon>
        <taxon>Actinomycetota</taxon>
        <taxon>Actinomycetes</taxon>
        <taxon>Mycobacteriales</taxon>
        <taxon>Mycobacteriaceae</taxon>
        <taxon>Mycobacterium</taxon>
    </lineage>
</organism>
<dbReference type="EMBL" id="CP097320">
    <property type="protein sequence ID" value="UQX13324.1"/>
    <property type="molecule type" value="Genomic_DNA"/>
</dbReference>
<accession>A0ABY4QTR5</accession>
<gene>
    <name evidence="4" type="ORF">M5I08_04570</name>
    <name evidence="5" type="ORF">M5I08_15030</name>
    <name evidence="6" type="ORF">M5I08_19445</name>
    <name evidence="7" type="ORF">M5I08_24305</name>
</gene>
<dbReference type="Pfam" id="PF14690">
    <property type="entry name" value="Zn_ribbon_ISL3"/>
    <property type="match status" value="1"/>
</dbReference>
<name>A0ABY4QTR5_9MYCO</name>